<comment type="function">
    <text evidence="1">NHase catalyzes the hydration of various nitrile compounds to the corresponding amides.</text>
</comment>
<evidence type="ECO:0000259" key="6">
    <source>
        <dbReference type="Pfam" id="PF02211"/>
    </source>
</evidence>
<dbReference type="InterPro" id="IPR049054">
    <property type="entry name" value="CN_hydtase_beta-like_N"/>
</dbReference>
<dbReference type="Proteomes" id="UP001600165">
    <property type="component" value="Unassembled WGS sequence"/>
</dbReference>
<dbReference type="RefSeq" id="WP_377963142.1">
    <property type="nucleotide sequence ID" value="NZ_JBHZOL010000042.1"/>
</dbReference>
<dbReference type="GO" id="GO:0018822">
    <property type="term" value="F:nitrile hydratase activity"/>
    <property type="evidence" value="ECO:0007669"/>
    <property type="project" value="UniProtKB-EC"/>
</dbReference>
<proteinExistence type="inferred from homology"/>
<evidence type="ECO:0000256" key="3">
    <source>
        <dbReference type="ARBA" id="ARBA00013079"/>
    </source>
</evidence>
<dbReference type="InterPro" id="IPR042262">
    <property type="entry name" value="CN_hydtase_beta_C"/>
</dbReference>
<dbReference type="Gene3D" id="1.10.472.20">
    <property type="entry name" value="Nitrile hydratase, beta subunit"/>
    <property type="match status" value="1"/>
</dbReference>
<name>A0ABW6ICK5_9CYAN</name>
<sequence length="256" mass="28880">MKLQHYLGGLENLDPVNFETKVFVEPWEERIFGIHTAMMALSNHLDAALPAYEIDQVPTEFKSFWTWGHLRQGAEGMHPFEYFRLRYYEKWLGGISSFFVAEGYITQAELEARTAAFLADSEKADAPLPSSGDAAIDAQVVKYLTEGDSPLRPDSVTPRFQVGDRVRVKNVVSGDHTRLPGHIRGRVAEVVKVYEGAFTYFFPTTDGLGTPMPVYSLAFKPADIWEEALIDPNSVYYNDIFEVYLEAIESGEDHAE</sequence>
<dbReference type="Gene3D" id="2.30.30.50">
    <property type="match status" value="1"/>
</dbReference>
<dbReference type="NCBIfam" id="TIGR03888">
    <property type="entry name" value="nitrile_beta"/>
    <property type="match status" value="1"/>
</dbReference>
<keyword evidence="4 8" id="KW-0456">Lyase</keyword>
<dbReference type="InterPro" id="IPR003168">
    <property type="entry name" value="Nitrile_hydratase_bsu"/>
</dbReference>
<evidence type="ECO:0000313" key="8">
    <source>
        <dbReference type="EMBL" id="MFE4105903.1"/>
    </source>
</evidence>
<dbReference type="InterPro" id="IPR024690">
    <property type="entry name" value="CN_hydtase_beta_dom_C"/>
</dbReference>
<dbReference type="Pfam" id="PF02211">
    <property type="entry name" value="NHase_beta_C"/>
    <property type="match status" value="1"/>
</dbReference>
<dbReference type="EC" id="4.2.1.84" evidence="3"/>
<evidence type="ECO:0000256" key="2">
    <source>
        <dbReference type="ARBA" id="ARBA00009098"/>
    </source>
</evidence>
<evidence type="ECO:0000256" key="4">
    <source>
        <dbReference type="ARBA" id="ARBA00023239"/>
    </source>
</evidence>
<feature type="domain" description="Nitrile hydratase beta subunit-like N-terminal" evidence="7">
    <location>
        <begin position="1"/>
        <end position="127"/>
    </location>
</feature>
<keyword evidence="9" id="KW-1185">Reference proteome</keyword>
<feature type="domain" description="Nitrile hydratase beta subunit" evidence="6">
    <location>
        <begin position="150"/>
        <end position="246"/>
    </location>
</feature>
<evidence type="ECO:0000313" key="9">
    <source>
        <dbReference type="Proteomes" id="UP001600165"/>
    </source>
</evidence>
<dbReference type="SUPFAM" id="SSF50090">
    <property type="entry name" value="Electron transport accessory proteins"/>
    <property type="match status" value="1"/>
</dbReference>
<protein>
    <recommendedName>
        <fullName evidence="3">nitrile hydratase</fullName>
        <ecNumber evidence="3">4.2.1.84</ecNumber>
    </recommendedName>
</protein>
<organism evidence="8 9">
    <name type="scientific">Almyronema epifaneia S1</name>
    <dbReference type="NCBI Taxonomy" id="2991925"/>
    <lineage>
        <taxon>Bacteria</taxon>
        <taxon>Bacillati</taxon>
        <taxon>Cyanobacteriota</taxon>
        <taxon>Cyanophyceae</taxon>
        <taxon>Nodosilineales</taxon>
        <taxon>Nodosilineaceae</taxon>
        <taxon>Almyronema</taxon>
        <taxon>Almyronema epifaneia</taxon>
    </lineage>
</organism>
<dbReference type="EMBL" id="JBHZOL010000042">
    <property type="protein sequence ID" value="MFE4105903.1"/>
    <property type="molecule type" value="Genomic_DNA"/>
</dbReference>
<evidence type="ECO:0000256" key="1">
    <source>
        <dbReference type="ARBA" id="ARBA00004042"/>
    </source>
</evidence>
<dbReference type="Pfam" id="PF21006">
    <property type="entry name" value="NHase_beta_N"/>
    <property type="match status" value="1"/>
</dbReference>
<reference evidence="8 9" key="1">
    <citation type="submission" date="2024-10" db="EMBL/GenBank/DDBJ databases">
        <authorList>
            <person name="Ratan Roy A."/>
            <person name="Morales Sandoval P.H."/>
            <person name="De Los Santos Villalobos S."/>
            <person name="Chakraborty S."/>
            <person name="Mukherjee J."/>
        </authorList>
    </citation>
    <scope>NUCLEOTIDE SEQUENCE [LARGE SCALE GENOMIC DNA]</scope>
    <source>
        <strain evidence="8 9">S1</strain>
    </source>
</reference>
<evidence type="ECO:0000259" key="7">
    <source>
        <dbReference type="Pfam" id="PF21006"/>
    </source>
</evidence>
<gene>
    <name evidence="8" type="primary">nthB</name>
    <name evidence="8" type="ORF">ACFVKH_06425</name>
</gene>
<comment type="catalytic activity">
    <reaction evidence="5">
        <text>an aliphatic primary amide = an aliphatic nitrile + H2O</text>
        <dbReference type="Rhea" id="RHEA:12673"/>
        <dbReference type="ChEBI" id="CHEBI:15377"/>
        <dbReference type="ChEBI" id="CHEBI:65285"/>
        <dbReference type="ChEBI" id="CHEBI:80291"/>
        <dbReference type="EC" id="4.2.1.84"/>
    </reaction>
</comment>
<accession>A0ABW6ICK5</accession>
<comment type="caution">
    <text evidence="8">The sequence shown here is derived from an EMBL/GenBank/DDBJ whole genome shotgun (WGS) entry which is preliminary data.</text>
</comment>
<evidence type="ECO:0000256" key="5">
    <source>
        <dbReference type="ARBA" id="ARBA00044877"/>
    </source>
</evidence>
<dbReference type="InterPro" id="IPR008990">
    <property type="entry name" value="Elect_transpt_acc-like_dom_sf"/>
</dbReference>
<comment type="similarity">
    <text evidence="2">Belongs to the nitrile hydratase subunit beta family.</text>
</comment>